<protein>
    <submittedName>
        <fullName evidence="1">Uncharacterized protein</fullName>
    </submittedName>
</protein>
<dbReference type="Proteomes" id="UP001419268">
    <property type="component" value="Unassembled WGS sequence"/>
</dbReference>
<dbReference type="InterPro" id="IPR008586">
    <property type="entry name" value="DUF868_pln"/>
</dbReference>
<dbReference type="AlphaFoldDB" id="A0AAP0J540"/>
<evidence type="ECO:0000313" key="1">
    <source>
        <dbReference type="EMBL" id="KAK9126482.1"/>
    </source>
</evidence>
<accession>A0AAP0J540</accession>
<name>A0AAP0J540_9MAGN</name>
<keyword evidence="2" id="KW-1185">Reference proteome</keyword>
<dbReference type="PANTHER" id="PTHR31972">
    <property type="entry name" value="EXPRESSED PROTEIN"/>
    <property type="match status" value="1"/>
</dbReference>
<gene>
    <name evidence="1" type="ORF">Scep_015328</name>
</gene>
<organism evidence="1 2">
    <name type="scientific">Stephania cephalantha</name>
    <dbReference type="NCBI Taxonomy" id="152367"/>
    <lineage>
        <taxon>Eukaryota</taxon>
        <taxon>Viridiplantae</taxon>
        <taxon>Streptophyta</taxon>
        <taxon>Embryophyta</taxon>
        <taxon>Tracheophyta</taxon>
        <taxon>Spermatophyta</taxon>
        <taxon>Magnoliopsida</taxon>
        <taxon>Ranunculales</taxon>
        <taxon>Menispermaceae</taxon>
        <taxon>Menispermoideae</taxon>
        <taxon>Cissampelideae</taxon>
        <taxon>Stephania</taxon>
    </lineage>
</organism>
<dbReference type="EMBL" id="JBBNAG010000006">
    <property type="protein sequence ID" value="KAK9126482.1"/>
    <property type="molecule type" value="Genomic_DNA"/>
</dbReference>
<proteinExistence type="predicted"/>
<evidence type="ECO:0000313" key="2">
    <source>
        <dbReference type="Proteomes" id="UP001419268"/>
    </source>
</evidence>
<comment type="caution">
    <text evidence="1">The sequence shown here is derived from an EMBL/GenBank/DDBJ whole genome shotgun (WGS) entry which is preliminary data.</text>
</comment>
<reference evidence="1 2" key="1">
    <citation type="submission" date="2024-01" db="EMBL/GenBank/DDBJ databases">
        <title>Genome assemblies of Stephania.</title>
        <authorList>
            <person name="Yang L."/>
        </authorList>
    </citation>
    <scope>NUCLEOTIDE SEQUENCE [LARGE SCALE GENOMIC DNA]</scope>
    <source>
        <strain evidence="1">JXDWG</strain>
        <tissue evidence="1">Leaf</tissue>
    </source>
</reference>
<sequence>MYGDVSVPKDREVYLGHGMSNRIFGHSYTSRLRRESTVFLSSLVPFHSATASACLVSKLPSDVGATAESSLDHNIFDKEKGDRAIESCSSRFEVSWDFSAAKYNAEGPDPISNFHITVMIDSEIALRLGEAANVTGSPTAEFSLVSRREHLFGRTQYSTKAQLCDSGATHDIVIRCTGNGKGKACRDPELSICIDEMQVICERSLQWKFRGNRVIYIDGQLVDVMWNFFDWFFKKGSSKTGSAVFMFRRRNGFHRSLWFEEQLELQEKTNLQECGGVEFSLMIYACKRP</sequence>
<dbReference type="PANTHER" id="PTHR31972:SF48">
    <property type="entry name" value="OS04G0407500 PROTEIN"/>
    <property type="match status" value="1"/>
</dbReference>
<dbReference type="Pfam" id="PF05910">
    <property type="entry name" value="DUF868"/>
    <property type="match status" value="1"/>
</dbReference>